<dbReference type="InterPro" id="IPR036514">
    <property type="entry name" value="SGNH_hydro_sf"/>
</dbReference>
<keyword evidence="3" id="KW-1185">Reference proteome</keyword>
<comment type="caution">
    <text evidence="2">The sequence shown here is derived from an EMBL/GenBank/DDBJ whole genome shotgun (WGS) entry which is preliminary data.</text>
</comment>
<dbReference type="PROSITE" id="PS51318">
    <property type="entry name" value="TAT"/>
    <property type="match status" value="1"/>
</dbReference>
<dbReference type="RefSeq" id="WP_209492637.1">
    <property type="nucleotide sequence ID" value="NZ_JAGGLC010000007.1"/>
</dbReference>
<gene>
    <name evidence="2" type="ORF">J2753_002817</name>
</gene>
<dbReference type="PANTHER" id="PTHR30383">
    <property type="entry name" value="THIOESTERASE 1/PROTEASE 1/LYSOPHOSPHOLIPASE L1"/>
    <property type="match status" value="1"/>
</dbReference>
<accession>A0A8T4H3U1</accession>
<dbReference type="Proteomes" id="UP000823736">
    <property type="component" value="Unassembled WGS sequence"/>
</dbReference>
<dbReference type="InterPro" id="IPR006311">
    <property type="entry name" value="TAT_signal"/>
</dbReference>
<dbReference type="Pfam" id="PF13472">
    <property type="entry name" value="Lipase_GDSL_2"/>
    <property type="match status" value="1"/>
</dbReference>
<dbReference type="Gene3D" id="3.40.50.1110">
    <property type="entry name" value="SGNH hydrolase"/>
    <property type="match status" value="1"/>
</dbReference>
<sequence>MSLPSRRSALRLGSSGLLSGVFGLLAGCSAPSGTTPAPNGKRILALGDSYTVGTGVDADERWVTKLTERLRAEGEAVADPVVIAENGWTTDDLDEAIDKAEPAGPFDLVTLLIGANNCFQEEPPETFAPKFEAMLDRALEFAENPDSVVVITVPDYTLTPVGQENDPEEHAERLDAYEEITREAVEKRGVRLVDVIPPSKRVAAEPALIAGDDLHPAPAQHDLWLERIYPVAAEALRA</sequence>
<dbReference type="AlphaFoldDB" id="A0A8T4H3U1"/>
<dbReference type="PANTHER" id="PTHR30383:SF5">
    <property type="entry name" value="SGNH HYDROLASE-TYPE ESTERASE DOMAIN-CONTAINING PROTEIN"/>
    <property type="match status" value="1"/>
</dbReference>
<evidence type="ECO:0000259" key="1">
    <source>
        <dbReference type="Pfam" id="PF13472"/>
    </source>
</evidence>
<evidence type="ECO:0000313" key="3">
    <source>
        <dbReference type="Proteomes" id="UP000823736"/>
    </source>
</evidence>
<proteinExistence type="predicted"/>
<dbReference type="InterPro" id="IPR013830">
    <property type="entry name" value="SGNH_hydro"/>
</dbReference>
<dbReference type="InterPro" id="IPR051532">
    <property type="entry name" value="Ester_Hydrolysis_Enzymes"/>
</dbReference>
<protein>
    <submittedName>
        <fullName evidence="2">Lysophospholipase L1-like esterase</fullName>
    </submittedName>
</protein>
<dbReference type="SUPFAM" id="SSF52266">
    <property type="entry name" value="SGNH hydrolase"/>
    <property type="match status" value="1"/>
</dbReference>
<organism evidence="2 3">
    <name type="scientific">Halolamina salifodinae</name>
    <dbReference type="NCBI Taxonomy" id="1202767"/>
    <lineage>
        <taxon>Archaea</taxon>
        <taxon>Methanobacteriati</taxon>
        <taxon>Methanobacteriota</taxon>
        <taxon>Stenosarchaea group</taxon>
        <taxon>Halobacteria</taxon>
        <taxon>Halobacteriales</taxon>
        <taxon>Haloferacaceae</taxon>
    </lineage>
</organism>
<dbReference type="PROSITE" id="PS51257">
    <property type="entry name" value="PROKAR_LIPOPROTEIN"/>
    <property type="match status" value="1"/>
</dbReference>
<reference evidence="2" key="1">
    <citation type="submission" date="2021-03" db="EMBL/GenBank/DDBJ databases">
        <title>Genomic Encyclopedia of Type Strains, Phase IV (KMG-IV): sequencing the most valuable type-strain genomes for metagenomic binning, comparative biology and taxonomic classification.</title>
        <authorList>
            <person name="Goeker M."/>
        </authorList>
    </citation>
    <scope>NUCLEOTIDE SEQUENCE</scope>
    <source>
        <strain evidence="2">DSM 26232</strain>
    </source>
</reference>
<dbReference type="OrthoDB" id="312226at2157"/>
<dbReference type="GO" id="GO:0004622">
    <property type="term" value="F:phosphatidylcholine lysophospholipase activity"/>
    <property type="evidence" value="ECO:0007669"/>
    <property type="project" value="TreeGrafter"/>
</dbReference>
<dbReference type="EMBL" id="JAGGLC010000007">
    <property type="protein sequence ID" value="MBP1988295.1"/>
    <property type="molecule type" value="Genomic_DNA"/>
</dbReference>
<dbReference type="CDD" id="cd01832">
    <property type="entry name" value="SGNH_hydrolase_like_1"/>
    <property type="match status" value="1"/>
</dbReference>
<evidence type="ECO:0000313" key="2">
    <source>
        <dbReference type="EMBL" id="MBP1988295.1"/>
    </source>
</evidence>
<name>A0A8T4H3U1_9EURY</name>
<feature type="domain" description="SGNH hydrolase-type esterase" evidence="1">
    <location>
        <begin position="45"/>
        <end position="222"/>
    </location>
</feature>